<dbReference type="AlphaFoldDB" id="U9UWB2"/>
<evidence type="ECO:0000313" key="1">
    <source>
        <dbReference type="EMBL" id="ESA23987.1"/>
    </source>
</evidence>
<proteinExistence type="predicted"/>
<gene>
    <name evidence="1" type="ORF">GLOINDRAFT_341881</name>
</gene>
<name>U9UWB2_RHIID</name>
<protein>
    <submittedName>
        <fullName evidence="1">Uncharacterized protein</fullName>
    </submittedName>
</protein>
<reference evidence="1" key="1">
    <citation type="submission" date="2013-07" db="EMBL/GenBank/DDBJ databases">
        <title>The genome of an arbuscular mycorrhizal fungus provides insights into the evolution of the oldest plant symbiosis.</title>
        <authorList>
            <consortium name="DOE Joint Genome Institute"/>
            <person name="Tisserant E."/>
            <person name="Malbreil M."/>
            <person name="Kuo A."/>
            <person name="Kohler A."/>
            <person name="Symeonidi A."/>
            <person name="Balestrini R."/>
            <person name="Charron P."/>
            <person name="Duensing N."/>
            <person name="Frei-dit-Frey N."/>
            <person name="Gianinazzi-Pearson V."/>
            <person name="Gilbert B."/>
            <person name="Handa Y."/>
            <person name="Hijri M."/>
            <person name="Kaul R."/>
            <person name="Kawaguchi M."/>
            <person name="Krajinski F."/>
            <person name="Lammers P."/>
            <person name="Lapierre D."/>
            <person name="Masclaux F.G."/>
            <person name="Murat C."/>
            <person name="Morin E."/>
            <person name="Ndikumana S."/>
            <person name="Pagni M."/>
            <person name="Petitpierre D."/>
            <person name="Requena N."/>
            <person name="Rosikiewicz P."/>
            <person name="Riley R."/>
            <person name="Saito K."/>
            <person name="San Clemente H."/>
            <person name="Shapiro H."/>
            <person name="van Tuinen D."/>
            <person name="Becard G."/>
            <person name="Bonfante P."/>
            <person name="Paszkowski U."/>
            <person name="Shachar-Hill Y."/>
            <person name="Young J.P."/>
            <person name="Sanders I.R."/>
            <person name="Henrissat B."/>
            <person name="Rensing S.A."/>
            <person name="Grigoriev I.V."/>
            <person name="Corradi N."/>
            <person name="Roux C."/>
            <person name="Martin F."/>
        </authorList>
    </citation>
    <scope>NUCLEOTIDE SEQUENCE</scope>
    <source>
        <strain evidence="1">DAOM 197198</strain>
    </source>
</reference>
<dbReference type="HOGENOM" id="CLU_2655695_0_0_1"/>
<accession>U9UWB2</accession>
<dbReference type="EMBL" id="KI274312">
    <property type="protein sequence ID" value="ESA23987.1"/>
    <property type="molecule type" value="Genomic_DNA"/>
</dbReference>
<organism evidence="1">
    <name type="scientific">Rhizophagus irregularis (strain DAOM 181602 / DAOM 197198 / MUCL 43194)</name>
    <name type="common">Arbuscular mycorrhizal fungus</name>
    <name type="synonym">Glomus intraradices</name>
    <dbReference type="NCBI Taxonomy" id="747089"/>
    <lineage>
        <taxon>Eukaryota</taxon>
        <taxon>Fungi</taxon>
        <taxon>Fungi incertae sedis</taxon>
        <taxon>Mucoromycota</taxon>
        <taxon>Glomeromycotina</taxon>
        <taxon>Glomeromycetes</taxon>
        <taxon>Glomerales</taxon>
        <taxon>Glomeraceae</taxon>
        <taxon>Rhizophagus</taxon>
    </lineage>
</organism>
<sequence length="76" mass="9060">MYQVITREAVRSLKFARRYKIYQKEKQTELILHNNCQTVRTTHPISIILLPVRYHPYHDNRSISSISTIKISISFL</sequence>